<dbReference type="Proteomes" id="UP000308652">
    <property type="component" value="Unassembled WGS sequence"/>
</dbReference>
<dbReference type="EMBL" id="ML213818">
    <property type="protein sequence ID" value="TFK31222.1"/>
    <property type="molecule type" value="Genomic_DNA"/>
</dbReference>
<gene>
    <name evidence="1" type="ORF">BDQ12DRAFT_729746</name>
</gene>
<dbReference type="OrthoDB" id="3066162at2759"/>
<reference evidence="1 2" key="1">
    <citation type="journal article" date="2019" name="Nat. Ecol. Evol.">
        <title>Megaphylogeny resolves global patterns of mushroom evolution.</title>
        <authorList>
            <person name="Varga T."/>
            <person name="Krizsan K."/>
            <person name="Foldi C."/>
            <person name="Dima B."/>
            <person name="Sanchez-Garcia M."/>
            <person name="Sanchez-Ramirez S."/>
            <person name="Szollosi G.J."/>
            <person name="Szarkandi J.G."/>
            <person name="Papp V."/>
            <person name="Albert L."/>
            <person name="Andreopoulos W."/>
            <person name="Angelini C."/>
            <person name="Antonin V."/>
            <person name="Barry K.W."/>
            <person name="Bougher N.L."/>
            <person name="Buchanan P."/>
            <person name="Buyck B."/>
            <person name="Bense V."/>
            <person name="Catcheside P."/>
            <person name="Chovatia M."/>
            <person name="Cooper J."/>
            <person name="Damon W."/>
            <person name="Desjardin D."/>
            <person name="Finy P."/>
            <person name="Geml J."/>
            <person name="Haridas S."/>
            <person name="Hughes K."/>
            <person name="Justo A."/>
            <person name="Karasinski D."/>
            <person name="Kautmanova I."/>
            <person name="Kiss B."/>
            <person name="Kocsube S."/>
            <person name="Kotiranta H."/>
            <person name="LaButti K.M."/>
            <person name="Lechner B.E."/>
            <person name="Liimatainen K."/>
            <person name="Lipzen A."/>
            <person name="Lukacs Z."/>
            <person name="Mihaltcheva S."/>
            <person name="Morgado L.N."/>
            <person name="Niskanen T."/>
            <person name="Noordeloos M.E."/>
            <person name="Ohm R.A."/>
            <person name="Ortiz-Santana B."/>
            <person name="Ovrebo C."/>
            <person name="Racz N."/>
            <person name="Riley R."/>
            <person name="Savchenko A."/>
            <person name="Shiryaev A."/>
            <person name="Soop K."/>
            <person name="Spirin V."/>
            <person name="Szebenyi C."/>
            <person name="Tomsovsky M."/>
            <person name="Tulloss R.E."/>
            <person name="Uehling J."/>
            <person name="Grigoriev I.V."/>
            <person name="Vagvolgyi C."/>
            <person name="Papp T."/>
            <person name="Martin F.M."/>
            <person name="Miettinen O."/>
            <person name="Hibbett D.S."/>
            <person name="Nagy L.G."/>
        </authorList>
    </citation>
    <scope>NUCLEOTIDE SEQUENCE [LARGE SCALE GENOMIC DNA]</scope>
    <source>
        <strain evidence="1 2">CBS 166.37</strain>
    </source>
</reference>
<dbReference type="InterPro" id="IPR032675">
    <property type="entry name" value="LRR_dom_sf"/>
</dbReference>
<organism evidence="1 2">
    <name type="scientific">Crucibulum laeve</name>
    <dbReference type="NCBI Taxonomy" id="68775"/>
    <lineage>
        <taxon>Eukaryota</taxon>
        <taxon>Fungi</taxon>
        <taxon>Dikarya</taxon>
        <taxon>Basidiomycota</taxon>
        <taxon>Agaricomycotina</taxon>
        <taxon>Agaricomycetes</taxon>
        <taxon>Agaricomycetidae</taxon>
        <taxon>Agaricales</taxon>
        <taxon>Agaricineae</taxon>
        <taxon>Nidulariaceae</taxon>
        <taxon>Crucibulum</taxon>
    </lineage>
</organism>
<dbReference type="AlphaFoldDB" id="A0A5C3LER1"/>
<name>A0A5C3LER1_9AGAR</name>
<dbReference type="SUPFAM" id="SSF52047">
    <property type="entry name" value="RNI-like"/>
    <property type="match status" value="1"/>
</dbReference>
<dbReference type="Gene3D" id="3.80.10.10">
    <property type="entry name" value="Ribonuclease Inhibitor"/>
    <property type="match status" value="1"/>
</dbReference>
<sequence>METDSDSSNTSFGTLEVSDFDIIEASAAPRSIAPAATGIDAGLSFNIDDSNCATTMGEGAYVHTQVKTTLVVIAFALTEPEQLHMNSVKPEEGTIALYSLVPLLELLPAWKEVDGYFMLSGDITDDDISRLYEYSRKVIEFVHPGSANNSDLPMISPDIYLRLSQRIGGAPLLPYLYRLRLLSISTEMTYLPFLFSSNLTFLEIQNISPAASHLAKSFMAALPYEAPGLQSLELHGTYQLPAVTLYPIADLKQLRLLELNDVIQMDDFSFLERLSSLPHLTTFNLVSHNVGSVAALSDHTTHIAGFEELKSLRITGSFMLIQKAVTLVSSRELEVLQLVPVAQSEDHLLGSSEQYPSNEQLPLSGQVNEERINTRHEREEAEQLRVEGRAQMNNEHIRDLAQQLNVLKEKVSDAEGHLRIAQEVWRRKDRESRDKLIQRKIKKLTSAKASETKKEAARKAIKEAPTQTSLKQVKQAKAALQPLLNELKTLEMALLQLQTAENPASSSLEPSPADSLTEAPIVDKEPSNAIHASQHTGGWPDLLKQTIDFITS</sequence>
<evidence type="ECO:0000313" key="1">
    <source>
        <dbReference type="EMBL" id="TFK31222.1"/>
    </source>
</evidence>
<feature type="non-terminal residue" evidence="1">
    <location>
        <position position="552"/>
    </location>
</feature>
<evidence type="ECO:0000313" key="2">
    <source>
        <dbReference type="Proteomes" id="UP000308652"/>
    </source>
</evidence>
<accession>A0A5C3LER1</accession>
<proteinExistence type="predicted"/>
<keyword evidence="2" id="KW-1185">Reference proteome</keyword>
<protein>
    <submittedName>
        <fullName evidence="1">Uncharacterized protein</fullName>
    </submittedName>
</protein>